<feature type="signal peptide" evidence="1">
    <location>
        <begin position="1"/>
        <end position="17"/>
    </location>
</feature>
<reference evidence="2" key="1">
    <citation type="journal article" date="2021" name="Genome Biol. Evol.">
        <title>The assembled and annotated genome of the fairy-ring fungus Marasmius oreades.</title>
        <authorList>
            <person name="Hiltunen M."/>
            <person name="Ament-Velasquez S.L."/>
            <person name="Johannesson H."/>
        </authorList>
    </citation>
    <scope>NUCLEOTIDE SEQUENCE</scope>
    <source>
        <strain evidence="2">03SP1</strain>
    </source>
</reference>
<keyword evidence="1" id="KW-0732">Signal</keyword>
<comment type="caution">
    <text evidence="2">The sequence shown here is derived from an EMBL/GenBank/DDBJ whole genome shotgun (WGS) entry which is preliminary data.</text>
</comment>
<dbReference type="EMBL" id="CM032181">
    <property type="protein sequence ID" value="KAG7100042.1"/>
    <property type="molecule type" value="Genomic_DNA"/>
</dbReference>
<dbReference type="KEGG" id="more:E1B28_001828"/>
<protein>
    <submittedName>
        <fullName evidence="2">Uncharacterized protein</fullName>
    </submittedName>
</protein>
<proteinExistence type="predicted"/>
<evidence type="ECO:0000256" key="1">
    <source>
        <dbReference type="SAM" id="SignalP"/>
    </source>
</evidence>
<evidence type="ECO:0000313" key="3">
    <source>
        <dbReference type="Proteomes" id="UP001049176"/>
    </source>
</evidence>
<dbReference type="Proteomes" id="UP001049176">
    <property type="component" value="Chromosome 1"/>
</dbReference>
<dbReference type="OrthoDB" id="2858980at2759"/>
<sequence length="228" mass="25247">MRFFALTCLALAALTEATSEALSQGPTRLMIQTLQLNETIAKLAQTTKGFQKAHSRAVSHAYVGPILSFNFTDVSGAPLQAVQWFFVGHDDKVDFKTPFLKHAADGVINQTFVTMPNMSLALDAPRGLYTQTLITSIPSSVNRTQLEHDSFLLAKSTLEDGKAYSSTYGYGDNDEYVVLSGYRNPAQFVSWVTGLNETYKAIFDRWTSSFADVPPPHFYTNFVQVPLL</sequence>
<dbReference type="GeneID" id="66070904"/>
<keyword evidence="3" id="KW-1185">Reference proteome</keyword>
<gene>
    <name evidence="2" type="ORF">E1B28_001828</name>
</gene>
<feature type="chain" id="PRO_5040138847" evidence="1">
    <location>
        <begin position="18"/>
        <end position="228"/>
    </location>
</feature>
<evidence type="ECO:0000313" key="2">
    <source>
        <dbReference type="EMBL" id="KAG7100042.1"/>
    </source>
</evidence>
<name>A0A9P7V4K0_9AGAR</name>
<organism evidence="2 3">
    <name type="scientific">Marasmius oreades</name>
    <name type="common">fairy-ring Marasmius</name>
    <dbReference type="NCBI Taxonomy" id="181124"/>
    <lineage>
        <taxon>Eukaryota</taxon>
        <taxon>Fungi</taxon>
        <taxon>Dikarya</taxon>
        <taxon>Basidiomycota</taxon>
        <taxon>Agaricomycotina</taxon>
        <taxon>Agaricomycetes</taxon>
        <taxon>Agaricomycetidae</taxon>
        <taxon>Agaricales</taxon>
        <taxon>Marasmiineae</taxon>
        <taxon>Marasmiaceae</taxon>
        <taxon>Marasmius</taxon>
    </lineage>
</organism>
<dbReference type="AlphaFoldDB" id="A0A9P7V4K0"/>
<dbReference type="RefSeq" id="XP_043016512.1">
    <property type="nucleotide sequence ID" value="XM_043147798.1"/>
</dbReference>
<accession>A0A9P7V4K0</accession>